<feature type="transmembrane region" description="Helical" evidence="9">
    <location>
        <begin position="216"/>
        <end position="238"/>
    </location>
</feature>
<keyword evidence="9" id="KW-0472">Membrane</keyword>
<dbReference type="PANTHER" id="PTHR43711:SF26">
    <property type="entry name" value="SENSOR HISTIDINE KINASE RCSC"/>
    <property type="match status" value="1"/>
</dbReference>
<organism evidence="11 12">
    <name type="scientific">Berryella wangjianweii</name>
    <dbReference type="NCBI Taxonomy" id="2734634"/>
    <lineage>
        <taxon>Bacteria</taxon>
        <taxon>Bacillati</taxon>
        <taxon>Actinomycetota</taxon>
        <taxon>Coriobacteriia</taxon>
        <taxon>Eggerthellales</taxon>
        <taxon>Eggerthellaceae</taxon>
        <taxon>Berryella</taxon>
    </lineage>
</organism>
<dbReference type="InterPro" id="IPR036097">
    <property type="entry name" value="HisK_dim/P_sf"/>
</dbReference>
<keyword evidence="8" id="KW-0175">Coiled coil</keyword>
<feature type="domain" description="Histidine kinase" evidence="10">
    <location>
        <begin position="277"/>
        <end position="496"/>
    </location>
</feature>
<sequence>MKTRAPHPHTDGSPHVARRPLPRRFNELVVAVVAIIMVIYLGWSVFEQNQAVEDKALAEARALNRNILAVWDYIDEAQDKINHNADGSYDFKGVYCATAAKSVAKRFTALSEGYAIRYARTNPRAAEDAPDAFEQRALASLASPTQSEYYEMAEVNRVPVLRFASRLTIEGSCLKCHGGPRGQIDQTGFFKEGMREGDLAGIASISIPVGDYRNEAWLRTLTTLGLFMLLLIIMLFVVQRGLRRWVTAPLADANEKLAQANRELEEASALREDFVATISHELRTPLSSIIAFTDLWADGKTTQATQRQLVEQVGQNSKALLRMVSNMIDTARVDAGKYTLNWEEIDLVDEVVELRAMAEPLAASKGVSFSASIDPAVPIVISDWGAIHTILSNLLANAISFTDAGGSVRLSLSADPGGARLVASVTDTGCGIAAEDRERIFERFERAGTERRARTVGSGLGLGLARSLARMLGGDITVESELGTGSTFMLTVPLRGKGSDENPDS</sequence>
<dbReference type="KEGG" id="bwa:HLV38_05415"/>
<accession>A0A6M8IXQ8</accession>
<dbReference type="GO" id="GO:0000155">
    <property type="term" value="F:phosphorelay sensor kinase activity"/>
    <property type="evidence" value="ECO:0007669"/>
    <property type="project" value="InterPro"/>
</dbReference>
<name>A0A6M8IXQ8_9ACTN</name>
<dbReference type="Gene3D" id="3.30.565.10">
    <property type="entry name" value="Histidine kinase-like ATPase, C-terminal domain"/>
    <property type="match status" value="1"/>
</dbReference>
<dbReference type="InterPro" id="IPR005467">
    <property type="entry name" value="His_kinase_dom"/>
</dbReference>
<dbReference type="Pfam" id="PF02518">
    <property type="entry name" value="HATPase_c"/>
    <property type="match status" value="1"/>
</dbReference>
<comment type="catalytic activity">
    <reaction evidence="1">
        <text>ATP + protein L-histidine = ADP + protein N-phospho-L-histidine.</text>
        <dbReference type="EC" id="2.7.13.3"/>
    </reaction>
</comment>
<dbReference type="Pfam" id="PF11845">
    <property type="entry name" value="Tll0287-like"/>
    <property type="match status" value="1"/>
</dbReference>
<dbReference type="InterPro" id="IPR036890">
    <property type="entry name" value="HATPase_C_sf"/>
</dbReference>
<dbReference type="Pfam" id="PF00512">
    <property type="entry name" value="HisKA"/>
    <property type="match status" value="1"/>
</dbReference>
<evidence type="ECO:0000256" key="3">
    <source>
        <dbReference type="ARBA" id="ARBA00012438"/>
    </source>
</evidence>
<proteinExistence type="predicted"/>
<dbReference type="SUPFAM" id="SSF55874">
    <property type="entry name" value="ATPase domain of HSP90 chaperone/DNA topoisomerase II/histidine kinase"/>
    <property type="match status" value="1"/>
</dbReference>
<keyword evidence="12" id="KW-1185">Reference proteome</keyword>
<keyword evidence="4" id="KW-0597">Phosphoprotein</keyword>
<dbReference type="AlphaFoldDB" id="A0A6M8IXQ8"/>
<comment type="subcellular location">
    <subcellularLocation>
        <location evidence="2">Cell membrane</location>
    </subcellularLocation>
</comment>
<keyword evidence="6" id="KW-0418">Kinase</keyword>
<evidence type="ECO:0000256" key="6">
    <source>
        <dbReference type="ARBA" id="ARBA00022777"/>
    </source>
</evidence>
<keyword evidence="9" id="KW-0812">Transmembrane</keyword>
<evidence type="ECO:0000256" key="9">
    <source>
        <dbReference type="SAM" id="Phobius"/>
    </source>
</evidence>
<keyword evidence="9" id="KW-1133">Transmembrane helix</keyword>
<gene>
    <name evidence="11" type="ORF">HLV38_05415</name>
</gene>
<protein>
    <recommendedName>
        <fullName evidence="3">histidine kinase</fullName>
        <ecNumber evidence="3">2.7.13.3</ecNumber>
    </recommendedName>
</protein>
<dbReference type="Proteomes" id="UP000503297">
    <property type="component" value="Chromosome"/>
</dbReference>
<feature type="transmembrane region" description="Helical" evidence="9">
    <location>
        <begin position="28"/>
        <end position="46"/>
    </location>
</feature>
<dbReference type="CDD" id="cd16922">
    <property type="entry name" value="HATPase_EvgS-ArcB-TorS-like"/>
    <property type="match status" value="1"/>
</dbReference>
<dbReference type="InterPro" id="IPR004358">
    <property type="entry name" value="Sig_transdc_His_kin-like_C"/>
</dbReference>
<evidence type="ECO:0000256" key="1">
    <source>
        <dbReference type="ARBA" id="ARBA00000085"/>
    </source>
</evidence>
<dbReference type="CDD" id="cd00082">
    <property type="entry name" value="HisKA"/>
    <property type="match status" value="1"/>
</dbReference>
<evidence type="ECO:0000256" key="5">
    <source>
        <dbReference type="ARBA" id="ARBA00022679"/>
    </source>
</evidence>
<reference evidence="12" key="1">
    <citation type="submission" date="2020-05" db="EMBL/GenBank/DDBJ databases">
        <title>Novel species in genus Nocardioides.</title>
        <authorList>
            <person name="Zhang G."/>
        </authorList>
    </citation>
    <scope>NUCLEOTIDE SEQUENCE [LARGE SCALE GENOMIC DNA]</scope>
    <source>
        <strain evidence="12">zg-1050</strain>
    </source>
</reference>
<dbReference type="SUPFAM" id="SSF47384">
    <property type="entry name" value="Homodimeric domain of signal transducing histidine kinase"/>
    <property type="match status" value="1"/>
</dbReference>
<evidence type="ECO:0000313" key="12">
    <source>
        <dbReference type="Proteomes" id="UP000503297"/>
    </source>
</evidence>
<dbReference type="RefSeq" id="WP_173164890.1">
    <property type="nucleotide sequence ID" value="NZ_CP053716.1"/>
</dbReference>
<dbReference type="InterPro" id="IPR021796">
    <property type="entry name" value="Tll0287-like_dom"/>
</dbReference>
<dbReference type="SMART" id="SM00387">
    <property type="entry name" value="HATPase_c"/>
    <property type="match status" value="1"/>
</dbReference>
<dbReference type="PRINTS" id="PR00344">
    <property type="entry name" value="BCTRLSENSOR"/>
</dbReference>
<dbReference type="InterPro" id="IPR003661">
    <property type="entry name" value="HisK_dim/P_dom"/>
</dbReference>
<evidence type="ECO:0000256" key="2">
    <source>
        <dbReference type="ARBA" id="ARBA00004236"/>
    </source>
</evidence>
<evidence type="ECO:0000256" key="8">
    <source>
        <dbReference type="SAM" id="Coils"/>
    </source>
</evidence>
<keyword evidence="7" id="KW-0902">Two-component regulatory system</keyword>
<evidence type="ECO:0000256" key="4">
    <source>
        <dbReference type="ARBA" id="ARBA00022553"/>
    </source>
</evidence>
<dbReference type="EC" id="2.7.13.3" evidence="3"/>
<evidence type="ECO:0000256" key="7">
    <source>
        <dbReference type="ARBA" id="ARBA00023012"/>
    </source>
</evidence>
<evidence type="ECO:0000259" key="10">
    <source>
        <dbReference type="PROSITE" id="PS50109"/>
    </source>
</evidence>
<dbReference type="GO" id="GO:0005886">
    <property type="term" value="C:plasma membrane"/>
    <property type="evidence" value="ECO:0007669"/>
    <property type="project" value="UniProtKB-SubCell"/>
</dbReference>
<dbReference type="EMBL" id="CP053716">
    <property type="protein sequence ID" value="QKF07615.1"/>
    <property type="molecule type" value="Genomic_DNA"/>
</dbReference>
<dbReference type="PANTHER" id="PTHR43711">
    <property type="entry name" value="TWO-COMPONENT HISTIDINE KINASE"/>
    <property type="match status" value="1"/>
</dbReference>
<dbReference type="SMART" id="SM00388">
    <property type="entry name" value="HisKA"/>
    <property type="match status" value="1"/>
</dbReference>
<dbReference type="PROSITE" id="PS50109">
    <property type="entry name" value="HIS_KIN"/>
    <property type="match status" value="1"/>
</dbReference>
<evidence type="ECO:0000313" key="11">
    <source>
        <dbReference type="EMBL" id="QKF07615.1"/>
    </source>
</evidence>
<feature type="coiled-coil region" evidence="8">
    <location>
        <begin position="250"/>
        <end position="277"/>
    </location>
</feature>
<dbReference type="InterPro" id="IPR003594">
    <property type="entry name" value="HATPase_dom"/>
</dbReference>
<dbReference type="Gene3D" id="1.10.287.130">
    <property type="match status" value="1"/>
</dbReference>
<keyword evidence="5" id="KW-0808">Transferase</keyword>
<dbReference type="InterPro" id="IPR050736">
    <property type="entry name" value="Sensor_HK_Regulatory"/>
</dbReference>